<keyword evidence="3" id="KW-1185">Reference proteome</keyword>
<accession>A0A7I8KU20</accession>
<name>A0A7I8KU20_SPIIN</name>
<dbReference type="Proteomes" id="UP000663760">
    <property type="component" value="Chromosome 8"/>
</dbReference>
<gene>
    <name evidence="2" type="ORF">SI8410_08011494</name>
</gene>
<organism evidence="2 3">
    <name type="scientific">Spirodela intermedia</name>
    <name type="common">Intermediate duckweed</name>
    <dbReference type="NCBI Taxonomy" id="51605"/>
    <lineage>
        <taxon>Eukaryota</taxon>
        <taxon>Viridiplantae</taxon>
        <taxon>Streptophyta</taxon>
        <taxon>Embryophyta</taxon>
        <taxon>Tracheophyta</taxon>
        <taxon>Spermatophyta</taxon>
        <taxon>Magnoliopsida</taxon>
        <taxon>Liliopsida</taxon>
        <taxon>Araceae</taxon>
        <taxon>Lemnoideae</taxon>
        <taxon>Spirodela</taxon>
    </lineage>
</organism>
<dbReference type="EMBL" id="LR746271">
    <property type="protein sequence ID" value="CAA7400816.1"/>
    <property type="molecule type" value="Genomic_DNA"/>
</dbReference>
<dbReference type="AlphaFoldDB" id="A0A7I8KU20"/>
<evidence type="ECO:0000313" key="3">
    <source>
        <dbReference type="Proteomes" id="UP000663760"/>
    </source>
</evidence>
<protein>
    <submittedName>
        <fullName evidence="2">Uncharacterized protein</fullName>
    </submittedName>
</protein>
<feature type="compositionally biased region" description="Polar residues" evidence="1">
    <location>
        <begin position="10"/>
        <end position="21"/>
    </location>
</feature>
<sequence length="21" mass="2457">MDNMTYFRLSLSSSNPHLKSK</sequence>
<proteinExistence type="predicted"/>
<reference evidence="2" key="1">
    <citation type="submission" date="2020-02" db="EMBL/GenBank/DDBJ databases">
        <authorList>
            <person name="Scholz U."/>
            <person name="Mascher M."/>
            <person name="Fiebig A."/>
        </authorList>
    </citation>
    <scope>NUCLEOTIDE SEQUENCE</scope>
</reference>
<evidence type="ECO:0000313" key="2">
    <source>
        <dbReference type="EMBL" id="CAA7400816.1"/>
    </source>
</evidence>
<evidence type="ECO:0000256" key="1">
    <source>
        <dbReference type="SAM" id="MobiDB-lite"/>
    </source>
</evidence>
<feature type="region of interest" description="Disordered" evidence="1">
    <location>
        <begin position="1"/>
        <end position="21"/>
    </location>
</feature>